<evidence type="ECO:0000256" key="2">
    <source>
        <dbReference type="ARBA" id="ARBA00022448"/>
    </source>
</evidence>
<accession>A0A8H7CPU3</accession>
<dbReference type="CDD" id="cd03250">
    <property type="entry name" value="ABCC_MRP_domain1"/>
    <property type="match status" value="1"/>
</dbReference>
<dbReference type="PROSITE" id="PS50929">
    <property type="entry name" value="ABC_TM1F"/>
    <property type="match status" value="2"/>
</dbReference>
<dbReference type="GO" id="GO:0016887">
    <property type="term" value="F:ATP hydrolysis activity"/>
    <property type="evidence" value="ECO:0007669"/>
    <property type="project" value="InterPro"/>
</dbReference>
<dbReference type="PANTHER" id="PTHR24223:SF353">
    <property type="entry name" value="ABC TRANSPORTER ATP-BINDING PROTEIN_PERMEASE VMR1-RELATED"/>
    <property type="match status" value="1"/>
</dbReference>
<dbReference type="SMART" id="SM00382">
    <property type="entry name" value="AAA"/>
    <property type="match status" value="2"/>
</dbReference>
<feature type="transmembrane region" description="Helical" evidence="11">
    <location>
        <begin position="312"/>
        <end position="335"/>
    </location>
</feature>
<dbReference type="Gene3D" id="1.20.1560.10">
    <property type="entry name" value="ABC transporter type 1, transmembrane domain"/>
    <property type="match status" value="2"/>
</dbReference>
<dbReference type="Pfam" id="PF00664">
    <property type="entry name" value="ABC_membrane"/>
    <property type="match status" value="2"/>
</dbReference>
<dbReference type="InterPro" id="IPR050173">
    <property type="entry name" value="ABC_transporter_C-like"/>
</dbReference>
<evidence type="ECO:0000256" key="10">
    <source>
        <dbReference type="SAM" id="MobiDB-lite"/>
    </source>
</evidence>
<comment type="caution">
    <text evidence="14">The sequence shown here is derived from an EMBL/GenBank/DDBJ whole genome shotgun (WGS) entry which is preliminary data.</text>
</comment>
<feature type="domain" description="ABC transmembrane type-1" evidence="13">
    <location>
        <begin position="317"/>
        <end position="631"/>
    </location>
</feature>
<evidence type="ECO:0000256" key="4">
    <source>
        <dbReference type="ARBA" id="ARBA00022737"/>
    </source>
</evidence>
<dbReference type="Gene3D" id="3.40.50.300">
    <property type="entry name" value="P-loop containing nucleotide triphosphate hydrolases"/>
    <property type="match status" value="2"/>
</dbReference>
<dbReference type="PROSITE" id="PS50893">
    <property type="entry name" value="ABC_TRANSPORTER_2"/>
    <property type="match status" value="2"/>
</dbReference>
<reference evidence="14" key="1">
    <citation type="submission" date="2020-05" db="EMBL/GenBank/DDBJ databases">
        <title>Mycena genomes resolve the evolution of fungal bioluminescence.</title>
        <authorList>
            <person name="Tsai I.J."/>
        </authorList>
    </citation>
    <scope>NUCLEOTIDE SEQUENCE</scope>
    <source>
        <strain evidence="14">CCC161011</strain>
    </source>
</reference>
<dbReference type="PROSITE" id="PS51257">
    <property type="entry name" value="PROKAR_LIPOPROTEIN"/>
    <property type="match status" value="1"/>
</dbReference>
<dbReference type="CDD" id="cd03244">
    <property type="entry name" value="ABCC_MRP_domain2"/>
    <property type="match status" value="1"/>
</dbReference>
<evidence type="ECO:0000313" key="14">
    <source>
        <dbReference type="EMBL" id="KAF7343123.1"/>
    </source>
</evidence>
<dbReference type="SUPFAM" id="SSF90123">
    <property type="entry name" value="ABC transporter transmembrane region"/>
    <property type="match status" value="2"/>
</dbReference>
<feature type="transmembrane region" description="Helical" evidence="11">
    <location>
        <begin position="1033"/>
        <end position="1060"/>
    </location>
</feature>
<organism evidence="14 15">
    <name type="scientific">Mycena venus</name>
    <dbReference type="NCBI Taxonomy" id="2733690"/>
    <lineage>
        <taxon>Eukaryota</taxon>
        <taxon>Fungi</taxon>
        <taxon>Dikarya</taxon>
        <taxon>Basidiomycota</taxon>
        <taxon>Agaricomycotina</taxon>
        <taxon>Agaricomycetes</taxon>
        <taxon>Agaricomycetidae</taxon>
        <taxon>Agaricales</taxon>
        <taxon>Marasmiineae</taxon>
        <taxon>Mycenaceae</taxon>
        <taxon>Mycena</taxon>
    </lineage>
</organism>
<keyword evidence="3 11" id="KW-0812">Transmembrane</keyword>
<dbReference type="InterPro" id="IPR036640">
    <property type="entry name" value="ABC1_TM_sf"/>
</dbReference>
<keyword evidence="4" id="KW-0677">Repeat</keyword>
<sequence length="1629" mass="181874">MPRYQLEIAIALNVAASCSALFFYRNRSREREIQLPRYDDAPHAEPEDNYPDGDPFDVITAEDILDGYPLQEEKFWAQMRGRKIILTVISSLLVLVQAARICLGGDVAICTPDLFFAVYFFAVTASSIARQTVATHTESIWHLASLTMLAVAFMGFSAILPSEKLPVITLKSQDSILTALWYTAFALYILELIAALNIPLGPALHYPPSAIYSKKTTLAITNKEESNVSGIYGASIWRILFFSYSTKVVMLGNTATSLEIGDLPILTVNMRATFHYASMKRAIRDLRLSIWSWRPHVGSGATLAYQLCRVNCAGLGAMTALSFVVGSLFYIPPFFMSRVLSYLENDPHREHTEWGWVWVVCLFSSNLLLFIVTGQLWFLSMTTLQARIRTQLNTALFAKTLMRKDVASSTAGSTLSPESDTHTQSDDVKSKQKESEFSSKAQIMTLMTTDVDRVGSFTRHIFFIIDAPIELAVGTIFLYNLLGISCFFGLAVAVILLPLNFKSPCDSGAQDNLMKTRDERVALMNEVGVLVLGGIRMLKFMAWERSFETRIMKIRAKELRYQRLNYIIEALLSGLWNYLTPILVTLVSFYHFTIVREEVLTPSIAFTSIFVFNEIKFAFAALPEAFISTLQSIVSLRRIEKYLHTPEVHPVPPIRKQCQDIAFQSCTVTWPQDKPPSTGSTPRYKFILMDLTLKFPPGELSLICGKLGSGKTLLLLALLGEADTLSGQMLCPRSPADSLASYAGTHPTKEDWVITGICAYVPQAAWLQNASIKDNILFNLPYDEERYKLTLEVCALVSDLEVLEDGDESEIGERGVNLSGGQKARVSLARAVYSRASILLLDDVLSAVDAHTAHHLYHSCLRGEMMQGRTVILVSHHVQLCAPGAAYIVALNNGRVQFQGSRQEFQSSGVMGGLMQSTSAVMQDVQEETATNAVDIDVQATRINDAEATILALSAPAGKTEKKHSRKFLEEEQRAVGRVAWSVWKTYILACGSGWYWALFALIFIAAALAPVLENGWLGYWSRGDDSRRQLFYLSIYAALSIAGLILNDCSLLCSLYAFLSVAIISTHKYITDHGGIHASTILYKRLLQAVLFAPIRFHDTISRGRLLNRFGKDFEGIDSNLPDNFRKSTIYLISTITTVVTVSFIGGYPFIIGVCFISVFYYQVAKASAVIVNLGRIILSRFRFTAKHREICDVWTLWFVFLVMHLYKPGQFPKTRSPLYSMYSETIAGVTVLRAFGASSKFLRDMLRHVDTNLNPSYWTWGVNRWLSIRMTCLSSIITAMMALLAVLNKDISAPLAGFALAFSNRITWDLLIFVGEFVSLEQAMVGLERVKEYSDLSQEPPEFIEPRPEPSWPERGAIQCENLVIRYALDLPDVLHNLTFEVQPGEKIGILGRTASGKSTLALSFFRFVEATEGRIVVDGLDISKIGLTDLRSRLTIIPQDPTILSGTLRTTLDVFNEYQNSDIFEALRRVHLIPSEDIPEAAADIINANMFRNLDSSVSEGGENFSTGEKQLLCMARAILKRSKILVMDEATASVDYATDELIGKTIRQEFKASTILTIAHRLRTVIDYDKVMLLDQGEIAEFDRPSILLANKSSKFYALCKATGRDEFETLKKMAGTDTRDSAFF</sequence>
<feature type="domain" description="ABC transmembrane type-1" evidence="13">
    <location>
        <begin position="1051"/>
        <end position="1324"/>
    </location>
</feature>
<keyword evidence="7 11" id="KW-1133">Transmembrane helix</keyword>
<proteinExistence type="predicted"/>
<feature type="transmembrane region" description="Helical" evidence="11">
    <location>
        <begin position="1131"/>
        <end position="1155"/>
    </location>
</feature>
<keyword evidence="5" id="KW-0547">Nucleotide-binding</keyword>
<feature type="region of interest" description="Disordered" evidence="10">
    <location>
        <begin position="409"/>
        <end position="435"/>
    </location>
</feature>
<dbReference type="PANTHER" id="PTHR24223">
    <property type="entry name" value="ATP-BINDING CASSETTE SUB-FAMILY C"/>
    <property type="match status" value="1"/>
</dbReference>
<feature type="transmembrane region" description="Helical" evidence="11">
    <location>
        <begin position="180"/>
        <end position="200"/>
    </location>
</feature>
<comment type="subcellular location">
    <subcellularLocation>
        <location evidence="1">Membrane</location>
        <topology evidence="1">Multi-pass membrane protein</topology>
    </subcellularLocation>
</comment>
<feature type="compositionally biased region" description="Basic and acidic residues" evidence="10">
    <location>
        <begin position="419"/>
        <end position="435"/>
    </location>
</feature>
<evidence type="ECO:0000256" key="9">
    <source>
        <dbReference type="ARBA" id="ARBA00023180"/>
    </source>
</evidence>
<feature type="transmembrane region" description="Helical" evidence="11">
    <location>
        <begin position="114"/>
        <end position="133"/>
    </location>
</feature>
<gene>
    <name evidence="14" type="ORF">MVEN_01742700</name>
</gene>
<dbReference type="GO" id="GO:0000329">
    <property type="term" value="C:fungal-type vacuole membrane"/>
    <property type="evidence" value="ECO:0007669"/>
    <property type="project" value="TreeGrafter"/>
</dbReference>
<dbReference type="SUPFAM" id="SSF52540">
    <property type="entry name" value="P-loop containing nucleoside triphosphate hydrolases"/>
    <property type="match status" value="2"/>
</dbReference>
<dbReference type="FunFam" id="3.40.50.300:FF:000825">
    <property type="entry name" value="ABC bile acid transporter"/>
    <property type="match status" value="1"/>
</dbReference>
<evidence type="ECO:0000313" key="15">
    <source>
        <dbReference type="Proteomes" id="UP000620124"/>
    </source>
</evidence>
<feature type="transmembrane region" description="Helical" evidence="11">
    <location>
        <begin position="1161"/>
        <end position="1180"/>
    </location>
</feature>
<evidence type="ECO:0000256" key="8">
    <source>
        <dbReference type="ARBA" id="ARBA00023136"/>
    </source>
</evidence>
<feature type="compositionally biased region" description="Polar residues" evidence="10">
    <location>
        <begin position="409"/>
        <end position="418"/>
    </location>
</feature>
<dbReference type="OrthoDB" id="6500128at2759"/>
<dbReference type="InterPro" id="IPR003439">
    <property type="entry name" value="ABC_transporter-like_ATP-bd"/>
</dbReference>
<dbReference type="InterPro" id="IPR017871">
    <property type="entry name" value="ABC_transporter-like_CS"/>
</dbReference>
<feature type="transmembrane region" description="Helical" evidence="11">
    <location>
        <begin position="355"/>
        <end position="379"/>
    </location>
</feature>
<feature type="transmembrane region" description="Helical" evidence="11">
    <location>
        <begin position="140"/>
        <end position="160"/>
    </location>
</feature>
<keyword evidence="6" id="KW-0067">ATP-binding</keyword>
<feature type="transmembrane region" description="Helical" evidence="11">
    <location>
        <begin position="84"/>
        <end position="108"/>
    </location>
</feature>
<keyword evidence="2" id="KW-0813">Transport</keyword>
<dbReference type="InterPro" id="IPR003593">
    <property type="entry name" value="AAA+_ATPase"/>
</dbReference>
<evidence type="ECO:0000256" key="3">
    <source>
        <dbReference type="ARBA" id="ARBA00022692"/>
    </source>
</evidence>
<dbReference type="FunFam" id="3.40.50.300:FF:001354">
    <property type="entry name" value="ATP-binding cassette (ABC) transporter, putative"/>
    <property type="match status" value="1"/>
</dbReference>
<feature type="transmembrane region" description="Helical" evidence="11">
    <location>
        <begin position="6"/>
        <end position="24"/>
    </location>
</feature>
<dbReference type="Pfam" id="PF00005">
    <property type="entry name" value="ABC_tran"/>
    <property type="match status" value="2"/>
</dbReference>
<protein>
    <submittedName>
        <fullName evidence="14">ATP-dependent bile acid permease</fullName>
    </submittedName>
</protein>
<evidence type="ECO:0000256" key="6">
    <source>
        <dbReference type="ARBA" id="ARBA00022840"/>
    </source>
</evidence>
<feature type="transmembrane region" description="Helical" evidence="11">
    <location>
        <begin position="994"/>
        <end position="1013"/>
    </location>
</feature>
<feature type="domain" description="ABC transporter" evidence="12">
    <location>
        <begin position="1360"/>
        <end position="1605"/>
    </location>
</feature>
<feature type="transmembrane region" description="Helical" evidence="11">
    <location>
        <begin position="1268"/>
        <end position="1289"/>
    </location>
</feature>
<keyword evidence="15" id="KW-1185">Reference proteome</keyword>
<evidence type="ECO:0000256" key="1">
    <source>
        <dbReference type="ARBA" id="ARBA00004141"/>
    </source>
</evidence>
<keyword evidence="8 11" id="KW-0472">Membrane</keyword>
<dbReference type="CDD" id="cd18596">
    <property type="entry name" value="ABC_6TM_VMR1_D1_like"/>
    <property type="match status" value="1"/>
</dbReference>
<feature type="transmembrane region" description="Helical" evidence="11">
    <location>
        <begin position="564"/>
        <end position="592"/>
    </location>
</feature>
<evidence type="ECO:0000256" key="11">
    <source>
        <dbReference type="SAM" id="Phobius"/>
    </source>
</evidence>
<feature type="transmembrane region" description="Helical" evidence="11">
    <location>
        <begin position="477"/>
        <end position="501"/>
    </location>
</feature>
<dbReference type="CDD" id="cd18604">
    <property type="entry name" value="ABC_6TM_VMR1_D2_like"/>
    <property type="match status" value="1"/>
</dbReference>
<dbReference type="EMBL" id="JACAZI010000016">
    <property type="protein sequence ID" value="KAF7343123.1"/>
    <property type="molecule type" value="Genomic_DNA"/>
</dbReference>
<dbReference type="InterPro" id="IPR011527">
    <property type="entry name" value="ABC1_TM_dom"/>
</dbReference>
<dbReference type="PROSITE" id="PS00211">
    <property type="entry name" value="ABC_TRANSPORTER_1"/>
    <property type="match status" value="1"/>
</dbReference>
<keyword evidence="9" id="KW-0325">Glycoprotein</keyword>
<feature type="domain" description="ABC transporter" evidence="12">
    <location>
        <begin position="656"/>
        <end position="918"/>
    </location>
</feature>
<dbReference type="InterPro" id="IPR027417">
    <property type="entry name" value="P-loop_NTPase"/>
</dbReference>
<dbReference type="Proteomes" id="UP000620124">
    <property type="component" value="Unassembled WGS sequence"/>
</dbReference>
<evidence type="ECO:0000259" key="13">
    <source>
        <dbReference type="PROSITE" id="PS50929"/>
    </source>
</evidence>
<feature type="transmembrane region" description="Helical" evidence="11">
    <location>
        <begin position="521"/>
        <end position="543"/>
    </location>
</feature>
<evidence type="ECO:0000259" key="12">
    <source>
        <dbReference type="PROSITE" id="PS50893"/>
    </source>
</evidence>
<name>A0A8H7CPU3_9AGAR</name>
<evidence type="ECO:0000256" key="5">
    <source>
        <dbReference type="ARBA" id="ARBA00022741"/>
    </source>
</evidence>
<evidence type="ECO:0000256" key="7">
    <source>
        <dbReference type="ARBA" id="ARBA00022989"/>
    </source>
</evidence>
<dbReference type="GO" id="GO:0140359">
    <property type="term" value="F:ABC-type transporter activity"/>
    <property type="evidence" value="ECO:0007669"/>
    <property type="project" value="InterPro"/>
</dbReference>
<dbReference type="GO" id="GO:0005524">
    <property type="term" value="F:ATP binding"/>
    <property type="evidence" value="ECO:0007669"/>
    <property type="project" value="UniProtKB-KW"/>
</dbReference>